<sequence length="251" mass="29005">MFSGIRQEEVQLLMRQLFKNCKGCTAKVELQSMFSELAFNIMVRVITGNRYYGEHVVNLEFRDIIKEILDLSYECNFGDLMPVLQWVDFQEMEKRMLRLQRKTDVFLQDLVDEHRMMRSNSSSSSEDRKKTTINVMLSLQEENPEYYTDEIIKGIILQAATDTSAVTIEWAMALLLNHPEDCTIGNFDIPRGTMLLVNAWAIHRDPKVWVEPTKFKPERLVEGGEEEGYKLIPFGLGRRGCPGAGLEPWVC</sequence>
<dbReference type="InterPro" id="IPR036396">
    <property type="entry name" value="Cyt_P450_sf"/>
</dbReference>
<dbReference type="OrthoDB" id="2789670at2759"/>
<feature type="binding site" description="axial binding residue" evidence="5">
    <location>
        <position position="241"/>
    </location>
    <ligand>
        <name>heme</name>
        <dbReference type="ChEBI" id="CHEBI:30413"/>
    </ligand>
    <ligandPart>
        <name>Fe</name>
        <dbReference type="ChEBI" id="CHEBI:18248"/>
    </ligandPart>
</feature>
<dbReference type="PANTHER" id="PTHR47947:SF20">
    <property type="entry name" value="CYTOCHROME P450 FAMILY PROTEIN"/>
    <property type="match status" value="1"/>
</dbReference>
<dbReference type="PRINTS" id="PR00385">
    <property type="entry name" value="P450"/>
</dbReference>
<evidence type="ECO:0000256" key="1">
    <source>
        <dbReference type="ARBA" id="ARBA00022617"/>
    </source>
</evidence>
<evidence type="ECO:0000313" key="7">
    <source>
        <dbReference type="EMBL" id="KAF8397126.1"/>
    </source>
</evidence>
<evidence type="ECO:0000256" key="6">
    <source>
        <dbReference type="RuleBase" id="RU000461"/>
    </source>
</evidence>
<evidence type="ECO:0000256" key="5">
    <source>
        <dbReference type="PIRSR" id="PIRSR602401-1"/>
    </source>
</evidence>
<comment type="similarity">
    <text evidence="6">Belongs to the cytochrome P450 family.</text>
</comment>
<keyword evidence="3 6" id="KW-0560">Oxidoreductase</keyword>
<gene>
    <name evidence="7" type="ORF">HHK36_016033</name>
</gene>
<dbReference type="GO" id="GO:0016705">
    <property type="term" value="F:oxidoreductase activity, acting on paired donors, with incorporation or reduction of molecular oxygen"/>
    <property type="evidence" value="ECO:0007669"/>
    <property type="project" value="InterPro"/>
</dbReference>
<evidence type="ECO:0000256" key="4">
    <source>
        <dbReference type="ARBA" id="ARBA00023004"/>
    </source>
</evidence>
<evidence type="ECO:0008006" key="9">
    <source>
        <dbReference type="Google" id="ProtNLM"/>
    </source>
</evidence>
<keyword evidence="1 5" id="KW-0349">Heme</keyword>
<dbReference type="Proteomes" id="UP000655225">
    <property type="component" value="Unassembled WGS sequence"/>
</dbReference>
<dbReference type="GO" id="GO:0016020">
    <property type="term" value="C:membrane"/>
    <property type="evidence" value="ECO:0007669"/>
    <property type="project" value="UniProtKB-SubCell"/>
</dbReference>
<dbReference type="Pfam" id="PF00067">
    <property type="entry name" value="p450"/>
    <property type="match status" value="1"/>
</dbReference>
<keyword evidence="4 5" id="KW-0408">Iron</keyword>
<keyword evidence="2 5" id="KW-0479">Metal-binding</keyword>
<dbReference type="PANTHER" id="PTHR47947">
    <property type="entry name" value="CYTOCHROME P450 82C3-RELATED"/>
    <property type="match status" value="1"/>
</dbReference>
<comment type="cofactor">
    <cofactor evidence="5">
        <name>heme</name>
        <dbReference type="ChEBI" id="CHEBI:30413"/>
    </cofactor>
</comment>
<dbReference type="InterPro" id="IPR001128">
    <property type="entry name" value="Cyt_P450"/>
</dbReference>
<evidence type="ECO:0000256" key="3">
    <source>
        <dbReference type="ARBA" id="ARBA00023002"/>
    </source>
</evidence>
<dbReference type="PRINTS" id="PR00463">
    <property type="entry name" value="EP450I"/>
</dbReference>
<dbReference type="GO" id="GO:0005506">
    <property type="term" value="F:iron ion binding"/>
    <property type="evidence" value="ECO:0007669"/>
    <property type="project" value="InterPro"/>
</dbReference>
<keyword evidence="8" id="KW-1185">Reference proteome</keyword>
<dbReference type="SUPFAM" id="SSF48264">
    <property type="entry name" value="Cytochrome P450"/>
    <property type="match status" value="1"/>
</dbReference>
<dbReference type="GO" id="GO:0020037">
    <property type="term" value="F:heme binding"/>
    <property type="evidence" value="ECO:0007669"/>
    <property type="project" value="InterPro"/>
</dbReference>
<dbReference type="EMBL" id="JABCRI010000011">
    <property type="protein sequence ID" value="KAF8397126.1"/>
    <property type="molecule type" value="Genomic_DNA"/>
</dbReference>
<dbReference type="Gene3D" id="1.10.630.10">
    <property type="entry name" value="Cytochrome P450"/>
    <property type="match status" value="2"/>
</dbReference>
<evidence type="ECO:0000256" key="2">
    <source>
        <dbReference type="ARBA" id="ARBA00022723"/>
    </source>
</evidence>
<proteinExistence type="inferred from homology"/>
<dbReference type="InterPro" id="IPR050651">
    <property type="entry name" value="Plant_Cytochrome_P450_Monoox"/>
</dbReference>
<reference evidence="7 8" key="1">
    <citation type="submission" date="2020-04" db="EMBL/GenBank/DDBJ databases">
        <title>Plant Genome Project.</title>
        <authorList>
            <person name="Zhang R.-G."/>
        </authorList>
    </citation>
    <scope>NUCLEOTIDE SEQUENCE [LARGE SCALE GENOMIC DNA]</scope>
    <source>
        <strain evidence="7">YNK0</strain>
        <tissue evidence="7">Leaf</tissue>
    </source>
</reference>
<dbReference type="InterPro" id="IPR002401">
    <property type="entry name" value="Cyt_P450_E_grp-I"/>
</dbReference>
<dbReference type="OMA" id="IRDAWID"/>
<keyword evidence="6" id="KW-0503">Monooxygenase</keyword>
<dbReference type="InterPro" id="IPR017972">
    <property type="entry name" value="Cyt_P450_CS"/>
</dbReference>
<accession>A0A835DBK5</accession>
<name>A0A835DBK5_TETSI</name>
<protein>
    <recommendedName>
        <fullName evidence="9">Cytochrome P450</fullName>
    </recommendedName>
</protein>
<organism evidence="7 8">
    <name type="scientific">Tetracentron sinense</name>
    <name type="common">Spur-leaf</name>
    <dbReference type="NCBI Taxonomy" id="13715"/>
    <lineage>
        <taxon>Eukaryota</taxon>
        <taxon>Viridiplantae</taxon>
        <taxon>Streptophyta</taxon>
        <taxon>Embryophyta</taxon>
        <taxon>Tracheophyta</taxon>
        <taxon>Spermatophyta</taxon>
        <taxon>Magnoliopsida</taxon>
        <taxon>Trochodendrales</taxon>
        <taxon>Trochodendraceae</taxon>
        <taxon>Tetracentron</taxon>
    </lineage>
</organism>
<evidence type="ECO:0000313" key="8">
    <source>
        <dbReference type="Proteomes" id="UP000655225"/>
    </source>
</evidence>
<dbReference type="PROSITE" id="PS00086">
    <property type="entry name" value="CYTOCHROME_P450"/>
    <property type="match status" value="1"/>
</dbReference>
<dbReference type="GO" id="GO:0004497">
    <property type="term" value="F:monooxygenase activity"/>
    <property type="evidence" value="ECO:0007669"/>
    <property type="project" value="UniProtKB-KW"/>
</dbReference>
<dbReference type="AlphaFoldDB" id="A0A835DBK5"/>
<comment type="caution">
    <text evidence="7">The sequence shown here is derived from an EMBL/GenBank/DDBJ whole genome shotgun (WGS) entry which is preliminary data.</text>
</comment>